<reference evidence="12" key="1">
    <citation type="journal article" date="2019" name="Int. J. Syst. Evol. Microbiol.">
        <title>The Global Catalogue of Microorganisms (GCM) 10K type strain sequencing project: providing services to taxonomists for standard genome sequencing and annotation.</title>
        <authorList>
            <consortium name="The Broad Institute Genomics Platform"/>
            <consortium name="The Broad Institute Genome Sequencing Center for Infectious Disease"/>
            <person name="Wu L."/>
            <person name="Ma J."/>
        </authorList>
    </citation>
    <scope>NUCLEOTIDE SEQUENCE [LARGE SCALE GENOMIC DNA]</scope>
    <source>
        <strain evidence="12">NBRC 110140</strain>
    </source>
</reference>
<dbReference type="RefSeq" id="WP_284374881.1">
    <property type="nucleotide sequence ID" value="NZ_BSNN01000001.1"/>
</dbReference>
<keyword evidence="7 9" id="KW-1133">Transmembrane helix</keyword>
<dbReference type="PANTHER" id="PTHR43470">
    <property type="entry name" value="PHOSPHATE TRANSPORT SYSTEM PERMEASE PROTEIN PSTA-RELATED"/>
    <property type="match status" value="1"/>
</dbReference>
<dbReference type="NCBIfam" id="TIGR00974">
    <property type="entry name" value="3a0107s02c"/>
    <property type="match status" value="1"/>
</dbReference>
<feature type="transmembrane region" description="Helical" evidence="9">
    <location>
        <begin position="395"/>
        <end position="414"/>
    </location>
</feature>
<feature type="transmembrane region" description="Helical" evidence="9">
    <location>
        <begin position="277"/>
        <end position="299"/>
    </location>
</feature>
<feature type="transmembrane region" description="Helical" evidence="9">
    <location>
        <begin position="249"/>
        <end position="271"/>
    </location>
</feature>
<sequence length="422" mass="45939">MTSTNTSFLKGQAHLTKRHRAETRFQMMGRFAIALSLAFLIFMVGSIFWQGKSALQTHQIALKLDLSAKNVDPADIRSARFDAIIKAALRETFPDATKRAEKRKLYGLVSTDAGFELRNQIEEDPSILGGTQIIWVSASDDVDIFSKGQIDRHVPESDRRLDDQQIGWIDNLAENGAIKSVFNTKFFTNGDSREPELAGILSALVGSALSLSVCFLLSFPIGILSAVYLEEFAPKNRWSDIIEININNLAAVPSIVFGLLGLSIFLSTFGLPRSSPLVGGMVLSLMTLPTIIIASRASLRAVPPSIREAALGMGASPVQATFHHVAPLALPGMFTGAIVGMARALGDTAPLLMIGMVAFIVDVPKSFLEPATALPVQIFLWADAPERAFLEKTSAAIIVLLLFLVLMNIAAIILRKKYELRF</sequence>
<organism evidence="11 12">
    <name type="scientific">Amylibacter marinus</name>
    <dbReference type="NCBI Taxonomy" id="1475483"/>
    <lineage>
        <taxon>Bacteria</taxon>
        <taxon>Pseudomonadati</taxon>
        <taxon>Pseudomonadota</taxon>
        <taxon>Alphaproteobacteria</taxon>
        <taxon>Rhodobacterales</taxon>
        <taxon>Paracoccaceae</taxon>
        <taxon>Amylibacter</taxon>
    </lineage>
</organism>
<dbReference type="InterPro" id="IPR000515">
    <property type="entry name" value="MetI-like"/>
</dbReference>
<dbReference type="Gene3D" id="1.10.3720.10">
    <property type="entry name" value="MetI-like"/>
    <property type="match status" value="1"/>
</dbReference>
<evidence type="ECO:0000313" key="12">
    <source>
        <dbReference type="Proteomes" id="UP001156694"/>
    </source>
</evidence>
<evidence type="ECO:0000313" key="11">
    <source>
        <dbReference type="EMBL" id="GLQ33721.1"/>
    </source>
</evidence>
<comment type="caution">
    <text evidence="9">Lacks conserved residue(s) required for the propagation of feature annotation.</text>
</comment>
<feature type="transmembrane region" description="Helical" evidence="9">
    <location>
        <begin position="27"/>
        <end position="49"/>
    </location>
</feature>
<dbReference type="InterPro" id="IPR005672">
    <property type="entry name" value="Phosphate_PstA"/>
</dbReference>
<name>A0ABQ5VQN4_9RHOB</name>
<evidence type="ECO:0000256" key="9">
    <source>
        <dbReference type="RuleBase" id="RU363043"/>
    </source>
</evidence>
<keyword evidence="6 9" id="KW-0812">Transmembrane</keyword>
<dbReference type="Pfam" id="PF11812">
    <property type="entry name" value="DUF3333"/>
    <property type="match status" value="1"/>
</dbReference>
<evidence type="ECO:0000256" key="3">
    <source>
        <dbReference type="ARBA" id="ARBA00016864"/>
    </source>
</evidence>
<proteinExistence type="inferred from homology"/>
<comment type="caution">
    <text evidence="11">The sequence shown here is derived from an EMBL/GenBank/DDBJ whole genome shotgun (WGS) entry which is preliminary data.</text>
</comment>
<dbReference type="EMBL" id="BSNN01000001">
    <property type="protein sequence ID" value="GLQ33721.1"/>
    <property type="molecule type" value="Genomic_DNA"/>
</dbReference>
<protein>
    <recommendedName>
        <fullName evidence="3 9">Phosphate transport system permease protein PstA</fullName>
    </recommendedName>
</protein>
<dbReference type="PROSITE" id="PS50928">
    <property type="entry name" value="ABC_TM1"/>
    <property type="match status" value="1"/>
</dbReference>
<dbReference type="Pfam" id="PF00528">
    <property type="entry name" value="BPD_transp_1"/>
    <property type="match status" value="1"/>
</dbReference>
<evidence type="ECO:0000256" key="5">
    <source>
        <dbReference type="ARBA" id="ARBA00022475"/>
    </source>
</evidence>
<dbReference type="CDD" id="cd06261">
    <property type="entry name" value="TM_PBP2"/>
    <property type="match status" value="1"/>
</dbReference>
<keyword evidence="12" id="KW-1185">Reference proteome</keyword>
<gene>
    <name evidence="11" type="ORF">GCM10007939_00040</name>
</gene>
<keyword evidence="5 9" id="KW-1003">Cell membrane</keyword>
<evidence type="ECO:0000256" key="7">
    <source>
        <dbReference type="ARBA" id="ARBA00022989"/>
    </source>
</evidence>
<dbReference type="InterPro" id="IPR024573">
    <property type="entry name" value="DUF3333"/>
</dbReference>
<accession>A0ABQ5VQN4</accession>
<dbReference type="Proteomes" id="UP001156694">
    <property type="component" value="Unassembled WGS sequence"/>
</dbReference>
<keyword evidence="8 9" id="KW-0472">Membrane</keyword>
<dbReference type="PANTHER" id="PTHR43470:SF5">
    <property type="entry name" value="PHOSPHATE TRANSPORT SYSTEM PERMEASE PROTEIN PSTA"/>
    <property type="match status" value="1"/>
</dbReference>
<feature type="transmembrane region" description="Helical" evidence="9">
    <location>
        <begin position="197"/>
        <end position="229"/>
    </location>
</feature>
<evidence type="ECO:0000256" key="8">
    <source>
        <dbReference type="ARBA" id="ARBA00023136"/>
    </source>
</evidence>
<keyword evidence="4" id="KW-0813">Transport</keyword>
<comment type="similarity">
    <text evidence="2 9">Belongs to the binding-protein-dependent transport system permease family. CysTW subfamily.</text>
</comment>
<dbReference type="SUPFAM" id="SSF161098">
    <property type="entry name" value="MetI-like"/>
    <property type="match status" value="1"/>
</dbReference>
<evidence type="ECO:0000256" key="1">
    <source>
        <dbReference type="ARBA" id="ARBA00004651"/>
    </source>
</evidence>
<dbReference type="InterPro" id="IPR035906">
    <property type="entry name" value="MetI-like_sf"/>
</dbReference>
<evidence type="ECO:0000256" key="6">
    <source>
        <dbReference type="ARBA" id="ARBA00022692"/>
    </source>
</evidence>
<evidence type="ECO:0000256" key="4">
    <source>
        <dbReference type="ARBA" id="ARBA00022448"/>
    </source>
</evidence>
<evidence type="ECO:0000256" key="2">
    <source>
        <dbReference type="ARBA" id="ARBA00007069"/>
    </source>
</evidence>
<comment type="subcellular location">
    <subcellularLocation>
        <location evidence="9">Cell inner membrane</location>
        <topology evidence="9">Multi-pass membrane protein</topology>
    </subcellularLocation>
    <subcellularLocation>
        <location evidence="1">Cell membrane</location>
        <topology evidence="1">Multi-pass membrane protein</topology>
    </subcellularLocation>
</comment>
<feature type="domain" description="ABC transmembrane type-1" evidence="10">
    <location>
        <begin position="200"/>
        <end position="411"/>
    </location>
</feature>
<evidence type="ECO:0000259" key="10">
    <source>
        <dbReference type="PROSITE" id="PS50928"/>
    </source>
</evidence>